<dbReference type="InterPro" id="IPR029069">
    <property type="entry name" value="HotDog_dom_sf"/>
</dbReference>
<dbReference type="InterPro" id="IPR039569">
    <property type="entry name" value="FAS1-like_DH_region"/>
</dbReference>
<protein>
    <submittedName>
        <fullName evidence="2">Acyl dehydratase</fullName>
    </submittedName>
</protein>
<evidence type="ECO:0000259" key="1">
    <source>
        <dbReference type="Pfam" id="PF13452"/>
    </source>
</evidence>
<dbReference type="Gene3D" id="3.10.129.10">
    <property type="entry name" value="Hotdog Thioesterase"/>
    <property type="match status" value="1"/>
</dbReference>
<dbReference type="SUPFAM" id="SSF54637">
    <property type="entry name" value="Thioesterase/thiol ester dehydrase-isomerase"/>
    <property type="match status" value="1"/>
</dbReference>
<dbReference type="PIRSF" id="PIRSF018072">
    <property type="entry name" value="UCP018072"/>
    <property type="match status" value="1"/>
</dbReference>
<dbReference type="CDD" id="cd03441">
    <property type="entry name" value="R_hydratase_like"/>
    <property type="match status" value="1"/>
</dbReference>
<dbReference type="Pfam" id="PF13452">
    <property type="entry name" value="FAS1_DH_region"/>
    <property type="match status" value="1"/>
</dbReference>
<feature type="domain" description="FAS1-like dehydratase" evidence="1">
    <location>
        <begin position="11"/>
        <end position="129"/>
    </location>
</feature>
<dbReference type="EMBL" id="VFOR01000001">
    <property type="protein sequence ID" value="TQL63345.1"/>
    <property type="molecule type" value="Genomic_DNA"/>
</dbReference>
<accession>A0A542ZSL6</accession>
<evidence type="ECO:0000313" key="2">
    <source>
        <dbReference type="EMBL" id="TQL63345.1"/>
    </source>
</evidence>
<sequence>MLVAMPISTEHVGRRYLAEPITVTAQKIQEFADALGDPNPAYRGPDAIAPPTFAITLASFEAVLDDPELELALARTIHMDQSFEHARPLRAGDVVVPVASIEKVRSRGATDMITVAITLDTVDGEHVATATANLFHSREEDA</sequence>
<keyword evidence="3" id="KW-1185">Reference proteome</keyword>
<evidence type="ECO:0000313" key="3">
    <source>
        <dbReference type="Proteomes" id="UP000316196"/>
    </source>
</evidence>
<name>A0A542ZSL6_9ACTN</name>
<organism evidence="2 3">
    <name type="scientific">Propioniferax innocua</name>
    <dbReference type="NCBI Taxonomy" id="1753"/>
    <lineage>
        <taxon>Bacteria</taxon>
        <taxon>Bacillati</taxon>
        <taxon>Actinomycetota</taxon>
        <taxon>Actinomycetes</taxon>
        <taxon>Propionibacteriales</taxon>
        <taxon>Propionibacteriaceae</taxon>
        <taxon>Propioniferax</taxon>
    </lineage>
</organism>
<dbReference type="InterPro" id="IPR016709">
    <property type="entry name" value="HadA-like"/>
</dbReference>
<comment type="caution">
    <text evidence="2">The sequence shown here is derived from an EMBL/GenBank/DDBJ whole genome shotgun (WGS) entry which is preliminary data.</text>
</comment>
<gene>
    <name evidence="2" type="ORF">FB460_1148</name>
</gene>
<dbReference type="Proteomes" id="UP000316196">
    <property type="component" value="Unassembled WGS sequence"/>
</dbReference>
<proteinExistence type="predicted"/>
<dbReference type="AlphaFoldDB" id="A0A542ZSL6"/>
<reference evidence="2 3" key="1">
    <citation type="submission" date="2019-06" db="EMBL/GenBank/DDBJ databases">
        <title>Sequencing the genomes of 1000 actinobacteria strains.</title>
        <authorList>
            <person name="Klenk H.-P."/>
        </authorList>
    </citation>
    <scope>NUCLEOTIDE SEQUENCE [LARGE SCALE GENOMIC DNA]</scope>
    <source>
        <strain evidence="2 3">DSM 8251</strain>
    </source>
</reference>